<evidence type="ECO:0000256" key="2">
    <source>
        <dbReference type="ARBA" id="ARBA00005262"/>
    </source>
</evidence>
<evidence type="ECO:0000313" key="8">
    <source>
        <dbReference type="EMBL" id="SEN78906.1"/>
    </source>
</evidence>
<dbReference type="GO" id="GO:0015109">
    <property type="term" value="F:chromate transmembrane transporter activity"/>
    <property type="evidence" value="ECO:0007669"/>
    <property type="project" value="InterPro"/>
</dbReference>
<proteinExistence type="inferred from homology"/>
<organism evidence="8 9">
    <name type="scientific">Loktanella fryxellensis</name>
    <dbReference type="NCBI Taxonomy" id="245187"/>
    <lineage>
        <taxon>Bacteria</taxon>
        <taxon>Pseudomonadati</taxon>
        <taxon>Pseudomonadota</taxon>
        <taxon>Alphaproteobacteria</taxon>
        <taxon>Rhodobacterales</taxon>
        <taxon>Roseobacteraceae</taxon>
        <taxon>Loktanella</taxon>
    </lineage>
</organism>
<gene>
    <name evidence="8" type="ORF">SAMN04488003_13617</name>
</gene>
<dbReference type="RefSeq" id="WP_245731664.1">
    <property type="nucleotide sequence ID" value="NZ_FOCI01000036.1"/>
</dbReference>
<keyword evidence="6 7" id="KW-0472">Membrane</keyword>
<evidence type="ECO:0000256" key="4">
    <source>
        <dbReference type="ARBA" id="ARBA00022692"/>
    </source>
</evidence>
<dbReference type="STRING" id="245187.SAMN04488003_13617"/>
<keyword evidence="3" id="KW-1003">Cell membrane</keyword>
<dbReference type="Proteomes" id="UP000199585">
    <property type="component" value="Unassembled WGS sequence"/>
</dbReference>
<evidence type="ECO:0000256" key="1">
    <source>
        <dbReference type="ARBA" id="ARBA00004651"/>
    </source>
</evidence>
<dbReference type="AlphaFoldDB" id="A0A1H8JF24"/>
<name>A0A1H8JF24_9RHOB</name>
<evidence type="ECO:0000256" key="3">
    <source>
        <dbReference type="ARBA" id="ARBA00022475"/>
    </source>
</evidence>
<keyword evidence="4 7" id="KW-0812">Transmembrane</keyword>
<evidence type="ECO:0000256" key="5">
    <source>
        <dbReference type="ARBA" id="ARBA00022989"/>
    </source>
</evidence>
<protein>
    <submittedName>
        <fullName evidence="8">Chromate transporter</fullName>
    </submittedName>
</protein>
<reference evidence="8 9" key="1">
    <citation type="submission" date="2016-10" db="EMBL/GenBank/DDBJ databases">
        <authorList>
            <person name="de Groot N.N."/>
        </authorList>
    </citation>
    <scope>NUCLEOTIDE SEQUENCE [LARGE SCALE GENOMIC DNA]</scope>
    <source>
        <strain evidence="8 9">DSM 16213</strain>
    </source>
</reference>
<keyword evidence="5 7" id="KW-1133">Transmembrane helix</keyword>
<dbReference type="InterPro" id="IPR003370">
    <property type="entry name" value="Chromate_transpt"/>
</dbReference>
<feature type="transmembrane region" description="Helical" evidence="7">
    <location>
        <begin position="20"/>
        <end position="44"/>
    </location>
</feature>
<evidence type="ECO:0000313" key="9">
    <source>
        <dbReference type="Proteomes" id="UP000199585"/>
    </source>
</evidence>
<sequence>MTATPPPGRPYPTLAEATRIWALIGLLSFGGPAGQIALMHRVLVEEQRWLGERRFLQAPNYCCCRGRRPYSSQSTSAG</sequence>
<comment type="subcellular location">
    <subcellularLocation>
        <location evidence="1">Cell membrane</location>
        <topology evidence="1">Multi-pass membrane protein</topology>
    </subcellularLocation>
</comment>
<evidence type="ECO:0000256" key="6">
    <source>
        <dbReference type="ARBA" id="ARBA00023136"/>
    </source>
</evidence>
<dbReference type="EMBL" id="FOCI01000036">
    <property type="protein sequence ID" value="SEN78906.1"/>
    <property type="molecule type" value="Genomic_DNA"/>
</dbReference>
<dbReference type="Pfam" id="PF02417">
    <property type="entry name" value="Chromate_transp"/>
    <property type="match status" value="1"/>
</dbReference>
<dbReference type="GO" id="GO:0005886">
    <property type="term" value="C:plasma membrane"/>
    <property type="evidence" value="ECO:0007669"/>
    <property type="project" value="UniProtKB-SubCell"/>
</dbReference>
<comment type="similarity">
    <text evidence="2">Belongs to the chromate ion transporter (CHR) (TC 2.A.51) family.</text>
</comment>
<evidence type="ECO:0000256" key="7">
    <source>
        <dbReference type="SAM" id="Phobius"/>
    </source>
</evidence>
<accession>A0A1H8JF24</accession>
<keyword evidence="9" id="KW-1185">Reference proteome</keyword>